<accession>A0A397VN03</accession>
<dbReference type="OrthoDB" id="2437103at2759"/>
<organism evidence="2 3">
    <name type="scientific">Gigaspora rosea</name>
    <dbReference type="NCBI Taxonomy" id="44941"/>
    <lineage>
        <taxon>Eukaryota</taxon>
        <taxon>Fungi</taxon>
        <taxon>Fungi incertae sedis</taxon>
        <taxon>Mucoromycota</taxon>
        <taxon>Glomeromycotina</taxon>
        <taxon>Glomeromycetes</taxon>
        <taxon>Diversisporales</taxon>
        <taxon>Gigasporaceae</taxon>
        <taxon>Gigaspora</taxon>
    </lineage>
</organism>
<name>A0A397VN03_9GLOM</name>
<reference evidence="2 3" key="1">
    <citation type="submission" date="2018-06" db="EMBL/GenBank/DDBJ databases">
        <title>Comparative genomics reveals the genomic features of Rhizophagus irregularis, R. cerebriforme, R. diaphanum and Gigaspora rosea, and their symbiotic lifestyle signature.</title>
        <authorList>
            <person name="Morin E."/>
            <person name="San Clemente H."/>
            <person name="Chen E.C.H."/>
            <person name="De La Providencia I."/>
            <person name="Hainaut M."/>
            <person name="Kuo A."/>
            <person name="Kohler A."/>
            <person name="Murat C."/>
            <person name="Tang N."/>
            <person name="Roy S."/>
            <person name="Loubradou J."/>
            <person name="Henrissat B."/>
            <person name="Grigoriev I.V."/>
            <person name="Corradi N."/>
            <person name="Roux C."/>
            <person name="Martin F.M."/>
        </authorList>
    </citation>
    <scope>NUCLEOTIDE SEQUENCE [LARGE SCALE GENOMIC DNA]</scope>
    <source>
        <strain evidence="2 3">DAOM 194757</strain>
    </source>
</reference>
<keyword evidence="3" id="KW-1185">Reference proteome</keyword>
<evidence type="ECO:0000256" key="1">
    <source>
        <dbReference type="SAM" id="MobiDB-lite"/>
    </source>
</evidence>
<evidence type="ECO:0008006" key="4">
    <source>
        <dbReference type="Google" id="ProtNLM"/>
    </source>
</evidence>
<dbReference type="STRING" id="44941.A0A397VN03"/>
<evidence type="ECO:0000313" key="2">
    <source>
        <dbReference type="EMBL" id="RIB22697.1"/>
    </source>
</evidence>
<comment type="caution">
    <text evidence="2">The sequence shown here is derived from an EMBL/GenBank/DDBJ whole genome shotgun (WGS) entry which is preliminary data.</text>
</comment>
<dbReference type="AlphaFoldDB" id="A0A397VN03"/>
<evidence type="ECO:0000313" key="3">
    <source>
        <dbReference type="Proteomes" id="UP000266673"/>
    </source>
</evidence>
<dbReference type="EMBL" id="QKWP01000297">
    <property type="protein sequence ID" value="RIB22697.1"/>
    <property type="molecule type" value="Genomic_DNA"/>
</dbReference>
<feature type="region of interest" description="Disordered" evidence="1">
    <location>
        <begin position="93"/>
        <end position="183"/>
    </location>
</feature>
<feature type="compositionally biased region" description="Basic and acidic residues" evidence="1">
    <location>
        <begin position="131"/>
        <end position="145"/>
    </location>
</feature>
<dbReference type="Proteomes" id="UP000266673">
    <property type="component" value="Unassembled WGS sequence"/>
</dbReference>
<gene>
    <name evidence="2" type="ORF">C2G38_2033379</name>
</gene>
<proteinExistence type="predicted"/>
<protein>
    <recommendedName>
        <fullName evidence="4">CCHC-type domain-containing protein</fullName>
    </recommendedName>
</protein>
<sequence>MIPQRWYKDYYQDESIPESPICNYKIGVFNDRNILPIRKPATIPTTIPTLKKSIYKRNLYGCVWGLAREATLLVVEQDDKEIVTYLQGYISRKHKEKEKEHNTAPERSTTEKIPDNAWEVQTSQSSDQSEDESKVEDKKDIEKSLKNVKNPNKVDIKGRPPKRQYISSVEKEQGHRGGSKSRGTYKCGICNQMGHNAAFHKNKGRIKLIN</sequence>
<feature type="compositionally biased region" description="Basic and acidic residues" evidence="1">
    <location>
        <begin position="97"/>
        <end position="114"/>
    </location>
</feature>